<dbReference type="GeneID" id="24134953"/>
<dbReference type="InterPro" id="IPR036770">
    <property type="entry name" value="Ankyrin_rpt-contain_sf"/>
</dbReference>
<dbReference type="InterPro" id="IPR002110">
    <property type="entry name" value="Ankyrin_rpt"/>
</dbReference>
<dbReference type="Pfam" id="PF13637">
    <property type="entry name" value="Ank_4"/>
    <property type="match status" value="1"/>
</dbReference>
<name>A0A067C4J8_SAPPC</name>
<dbReference type="STRING" id="695850.A0A067C4J8"/>
<dbReference type="RefSeq" id="XP_012207628.1">
    <property type="nucleotide sequence ID" value="XM_012352238.1"/>
</dbReference>
<feature type="region of interest" description="Disordered" evidence="1">
    <location>
        <begin position="197"/>
        <end position="233"/>
    </location>
</feature>
<evidence type="ECO:0000313" key="3">
    <source>
        <dbReference type="Proteomes" id="UP000030745"/>
    </source>
</evidence>
<dbReference type="AlphaFoldDB" id="A0A067C4J8"/>
<proteinExistence type="predicted"/>
<keyword evidence="3" id="KW-1185">Reference proteome</keyword>
<evidence type="ECO:0008006" key="4">
    <source>
        <dbReference type="Google" id="ProtNLM"/>
    </source>
</evidence>
<evidence type="ECO:0000256" key="1">
    <source>
        <dbReference type="SAM" id="MobiDB-lite"/>
    </source>
</evidence>
<dbReference type="KEGG" id="spar:SPRG_13046"/>
<organism evidence="2 3">
    <name type="scientific">Saprolegnia parasitica (strain CBS 223.65)</name>
    <dbReference type="NCBI Taxonomy" id="695850"/>
    <lineage>
        <taxon>Eukaryota</taxon>
        <taxon>Sar</taxon>
        <taxon>Stramenopiles</taxon>
        <taxon>Oomycota</taxon>
        <taxon>Saprolegniomycetes</taxon>
        <taxon>Saprolegniales</taxon>
        <taxon>Saprolegniaceae</taxon>
        <taxon>Saprolegnia</taxon>
    </lineage>
</organism>
<dbReference type="Proteomes" id="UP000030745">
    <property type="component" value="Unassembled WGS sequence"/>
</dbReference>
<dbReference type="EMBL" id="KK583282">
    <property type="protein sequence ID" value="KDO21707.1"/>
    <property type="molecule type" value="Genomic_DNA"/>
</dbReference>
<sequence>MGSGASAHVYRRRLLLRQHNDDPNVLNTERLALALARCASDHRGTIPLAEIATMLTREYGLCIAVDDLLGSLQRFGCACEASTTGICIADTAPLLAFLAPRDVAPRATPTIWVACKLGQLDVVKSRLQDGVSAWSERDAFDNLPIYYASLCGHKDVVELLLSCYSTHRNDVTLSEADRLRCATNALRPDIKRCLQSFGQPNATTKRSTRKASTRQPRNASKKQEKRPEDDDADFEAMVSGWFDDE</sequence>
<gene>
    <name evidence="2" type="ORF">SPRG_13046</name>
</gene>
<dbReference type="VEuPathDB" id="FungiDB:SPRG_13046"/>
<reference evidence="2 3" key="1">
    <citation type="journal article" date="2013" name="PLoS Genet.">
        <title>Distinctive expansion of potential virulence genes in the genome of the oomycete fish pathogen Saprolegnia parasitica.</title>
        <authorList>
            <person name="Jiang R.H."/>
            <person name="de Bruijn I."/>
            <person name="Haas B.J."/>
            <person name="Belmonte R."/>
            <person name="Lobach L."/>
            <person name="Christie J."/>
            <person name="van den Ackerveken G."/>
            <person name="Bottin A."/>
            <person name="Bulone V."/>
            <person name="Diaz-Moreno S.M."/>
            <person name="Dumas B."/>
            <person name="Fan L."/>
            <person name="Gaulin E."/>
            <person name="Govers F."/>
            <person name="Grenville-Briggs L.J."/>
            <person name="Horner N.R."/>
            <person name="Levin J.Z."/>
            <person name="Mammella M."/>
            <person name="Meijer H.J."/>
            <person name="Morris P."/>
            <person name="Nusbaum C."/>
            <person name="Oome S."/>
            <person name="Phillips A.J."/>
            <person name="van Rooyen D."/>
            <person name="Rzeszutek E."/>
            <person name="Saraiva M."/>
            <person name="Secombes C.J."/>
            <person name="Seidl M.F."/>
            <person name="Snel B."/>
            <person name="Stassen J.H."/>
            <person name="Sykes S."/>
            <person name="Tripathy S."/>
            <person name="van den Berg H."/>
            <person name="Vega-Arreguin J.C."/>
            <person name="Wawra S."/>
            <person name="Young S.K."/>
            <person name="Zeng Q."/>
            <person name="Dieguez-Uribeondo J."/>
            <person name="Russ C."/>
            <person name="Tyler B.M."/>
            <person name="van West P."/>
        </authorList>
    </citation>
    <scope>NUCLEOTIDE SEQUENCE [LARGE SCALE GENOMIC DNA]</scope>
    <source>
        <strain evidence="2 3">CBS 223.65</strain>
    </source>
</reference>
<protein>
    <recommendedName>
        <fullName evidence="4">Ankyrin repeat protein</fullName>
    </recommendedName>
</protein>
<dbReference type="OMA" id="PLECPHA"/>
<dbReference type="OrthoDB" id="684045at2759"/>
<accession>A0A067C4J8</accession>
<evidence type="ECO:0000313" key="2">
    <source>
        <dbReference type="EMBL" id="KDO21707.1"/>
    </source>
</evidence>
<dbReference type="Gene3D" id="1.25.40.20">
    <property type="entry name" value="Ankyrin repeat-containing domain"/>
    <property type="match status" value="1"/>
</dbReference>
<dbReference type="SUPFAM" id="SSF48403">
    <property type="entry name" value="Ankyrin repeat"/>
    <property type="match status" value="1"/>
</dbReference>